<dbReference type="Proteomes" id="UP001457282">
    <property type="component" value="Unassembled WGS sequence"/>
</dbReference>
<gene>
    <name evidence="1" type="ORF">M0R45_025896</name>
</gene>
<protein>
    <submittedName>
        <fullName evidence="1">Uncharacterized protein</fullName>
    </submittedName>
</protein>
<sequence length="70" mass="7382">MRPRSRAKHVDGYKPGKSTPAWLEFQAGFESGGSGAAWARDGELEDHGLGLGMNRWGCGVVVGAAWTGHG</sequence>
<evidence type="ECO:0000313" key="1">
    <source>
        <dbReference type="EMBL" id="KAK9928776.1"/>
    </source>
</evidence>
<name>A0AAW1WXQ8_RUBAR</name>
<proteinExistence type="predicted"/>
<comment type="caution">
    <text evidence="1">The sequence shown here is derived from an EMBL/GenBank/DDBJ whole genome shotgun (WGS) entry which is preliminary data.</text>
</comment>
<dbReference type="AlphaFoldDB" id="A0AAW1WXQ8"/>
<dbReference type="EMBL" id="JBEDUW010000005">
    <property type="protein sequence ID" value="KAK9928776.1"/>
    <property type="molecule type" value="Genomic_DNA"/>
</dbReference>
<organism evidence="1 2">
    <name type="scientific">Rubus argutus</name>
    <name type="common">Southern blackberry</name>
    <dbReference type="NCBI Taxonomy" id="59490"/>
    <lineage>
        <taxon>Eukaryota</taxon>
        <taxon>Viridiplantae</taxon>
        <taxon>Streptophyta</taxon>
        <taxon>Embryophyta</taxon>
        <taxon>Tracheophyta</taxon>
        <taxon>Spermatophyta</taxon>
        <taxon>Magnoliopsida</taxon>
        <taxon>eudicotyledons</taxon>
        <taxon>Gunneridae</taxon>
        <taxon>Pentapetalae</taxon>
        <taxon>rosids</taxon>
        <taxon>fabids</taxon>
        <taxon>Rosales</taxon>
        <taxon>Rosaceae</taxon>
        <taxon>Rosoideae</taxon>
        <taxon>Rosoideae incertae sedis</taxon>
        <taxon>Rubus</taxon>
    </lineage>
</organism>
<accession>A0AAW1WXQ8</accession>
<reference evidence="1 2" key="1">
    <citation type="journal article" date="2023" name="G3 (Bethesda)">
        <title>A chromosome-length genome assembly and annotation of blackberry (Rubus argutus, cv. 'Hillquist').</title>
        <authorList>
            <person name="Bruna T."/>
            <person name="Aryal R."/>
            <person name="Dudchenko O."/>
            <person name="Sargent D.J."/>
            <person name="Mead D."/>
            <person name="Buti M."/>
            <person name="Cavallini A."/>
            <person name="Hytonen T."/>
            <person name="Andres J."/>
            <person name="Pham M."/>
            <person name="Weisz D."/>
            <person name="Mascagni F."/>
            <person name="Usai G."/>
            <person name="Natali L."/>
            <person name="Bassil N."/>
            <person name="Fernandez G.E."/>
            <person name="Lomsadze A."/>
            <person name="Armour M."/>
            <person name="Olukolu B."/>
            <person name="Poorten T."/>
            <person name="Britton C."/>
            <person name="Davik J."/>
            <person name="Ashrafi H."/>
            <person name="Aiden E.L."/>
            <person name="Borodovsky M."/>
            <person name="Worthington M."/>
        </authorList>
    </citation>
    <scope>NUCLEOTIDE SEQUENCE [LARGE SCALE GENOMIC DNA]</scope>
    <source>
        <strain evidence="1">PI 553951</strain>
    </source>
</reference>
<evidence type="ECO:0000313" key="2">
    <source>
        <dbReference type="Proteomes" id="UP001457282"/>
    </source>
</evidence>
<keyword evidence="2" id="KW-1185">Reference proteome</keyword>